<feature type="transmembrane region" description="Helical" evidence="8">
    <location>
        <begin position="251"/>
        <end position="275"/>
    </location>
</feature>
<feature type="transmembrane region" description="Helical" evidence="8">
    <location>
        <begin position="315"/>
        <end position="333"/>
    </location>
</feature>
<feature type="region of interest" description="Disordered" evidence="7">
    <location>
        <begin position="1"/>
        <end position="22"/>
    </location>
</feature>
<keyword evidence="4 8" id="KW-0812">Transmembrane</keyword>
<evidence type="ECO:0000256" key="2">
    <source>
        <dbReference type="ARBA" id="ARBA00022448"/>
    </source>
</evidence>
<evidence type="ECO:0000256" key="1">
    <source>
        <dbReference type="ARBA" id="ARBA00004651"/>
    </source>
</evidence>
<evidence type="ECO:0000256" key="3">
    <source>
        <dbReference type="ARBA" id="ARBA00022475"/>
    </source>
</evidence>
<dbReference type="RefSeq" id="WP_380227992.1">
    <property type="nucleotide sequence ID" value="NZ_JBHSOF010000038.1"/>
</dbReference>
<protein>
    <submittedName>
        <fullName evidence="10">MFS transporter</fullName>
    </submittedName>
</protein>
<dbReference type="Gene3D" id="1.20.1250.20">
    <property type="entry name" value="MFS general substrate transporter like domains"/>
    <property type="match status" value="1"/>
</dbReference>
<dbReference type="PROSITE" id="PS50850">
    <property type="entry name" value="MFS"/>
    <property type="match status" value="1"/>
</dbReference>
<evidence type="ECO:0000256" key="8">
    <source>
        <dbReference type="SAM" id="Phobius"/>
    </source>
</evidence>
<evidence type="ECO:0000256" key="6">
    <source>
        <dbReference type="ARBA" id="ARBA00023136"/>
    </source>
</evidence>
<evidence type="ECO:0000256" key="7">
    <source>
        <dbReference type="SAM" id="MobiDB-lite"/>
    </source>
</evidence>
<dbReference type="SUPFAM" id="SSF103473">
    <property type="entry name" value="MFS general substrate transporter"/>
    <property type="match status" value="1"/>
</dbReference>
<feature type="transmembrane region" description="Helical" evidence="8">
    <location>
        <begin position="281"/>
        <end position="303"/>
    </location>
</feature>
<dbReference type="InterPro" id="IPR010290">
    <property type="entry name" value="TM_effector"/>
</dbReference>
<feature type="transmembrane region" description="Helical" evidence="8">
    <location>
        <begin position="102"/>
        <end position="125"/>
    </location>
</feature>
<dbReference type="InterPro" id="IPR020846">
    <property type="entry name" value="MFS_dom"/>
</dbReference>
<evidence type="ECO:0000256" key="4">
    <source>
        <dbReference type="ARBA" id="ARBA00022692"/>
    </source>
</evidence>
<feature type="transmembrane region" description="Helical" evidence="8">
    <location>
        <begin position="132"/>
        <end position="154"/>
    </location>
</feature>
<keyword evidence="6 8" id="KW-0472">Membrane</keyword>
<feature type="transmembrane region" description="Helical" evidence="8">
    <location>
        <begin position="382"/>
        <end position="402"/>
    </location>
</feature>
<accession>A0ABW0XBA8</accession>
<feature type="transmembrane region" description="Helical" evidence="8">
    <location>
        <begin position="339"/>
        <end position="361"/>
    </location>
</feature>
<dbReference type="EMBL" id="JBHSOF010000038">
    <property type="protein sequence ID" value="MFC5666319.1"/>
    <property type="molecule type" value="Genomic_DNA"/>
</dbReference>
<feature type="compositionally biased region" description="Polar residues" evidence="7">
    <location>
        <begin position="1"/>
        <end position="13"/>
    </location>
</feature>
<dbReference type="CDD" id="cd06173">
    <property type="entry name" value="MFS_MefA_like"/>
    <property type="match status" value="1"/>
</dbReference>
<gene>
    <name evidence="10" type="ORF">ACFP3U_25540</name>
</gene>
<evidence type="ECO:0000256" key="5">
    <source>
        <dbReference type="ARBA" id="ARBA00022989"/>
    </source>
</evidence>
<keyword evidence="5 8" id="KW-1133">Transmembrane helix</keyword>
<feature type="transmembrane region" description="Helical" evidence="8">
    <location>
        <begin position="71"/>
        <end position="96"/>
    </location>
</feature>
<dbReference type="PANTHER" id="PTHR23513:SF6">
    <property type="entry name" value="MAJOR FACILITATOR SUPERFAMILY ASSOCIATED DOMAIN-CONTAINING PROTEIN"/>
    <property type="match status" value="1"/>
</dbReference>
<keyword evidence="3" id="KW-1003">Cell membrane</keyword>
<organism evidence="10 11">
    <name type="scientific">Kitasatospora misakiensis</name>
    <dbReference type="NCBI Taxonomy" id="67330"/>
    <lineage>
        <taxon>Bacteria</taxon>
        <taxon>Bacillati</taxon>
        <taxon>Actinomycetota</taxon>
        <taxon>Actinomycetes</taxon>
        <taxon>Kitasatosporales</taxon>
        <taxon>Streptomycetaceae</taxon>
        <taxon>Kitasatospora</taxon>
    </lineage>
</organism>
<comment type="subcellular location">
    <subcellularLocation>
        <location evidence="1">Cell membrane</location>
        <topology evidence="1">Multi-pass membrane protein</topology>
    </subcellularLocation>
</comment>
<reference evidence="11" key="1">
    <citation type="journal article" date="2019" name="Int. J. Syst. Evol. Microbiol.">
        <title>The Global Catalogue of Microorganisms (GCM) 10K type strain sequencing project: providing services to taxonomists for standard genome sequencing and annotation.</title>
        <authorList>
            <consortium name="The Broad Institute Genomics Platform"/>
            <consortium name="The Broad Institute Genome Sequencing Center for Infectious Disease"/>
            <person name="Wu L."/>
            <person name="Ma J."/>
        </authorList>
    </citation>
    <scope>NUCLEOTIDE SEQUENCE [LARGE SCALE GENOMIC DNA]</scope>
    <source>
        <strain evidence="11">CGMCC 4.1437</strain>
    </source>
</reference>
<evidence type="ECO:0000313" key="10">
    <source>
        <dbReference type="EMBL" id="MFC5666319.1"/>
    </source>
</evidence>
<dbReference type="InterPro" id="IPR036259">
    <property type="entry name" value="MFS_trans_sf"/>
</dbReference>
<sequence>MNRPSGTPASSVDSDAITAGPENHPRSRWGLLAERNFRLLWAGETVSKLGSSITTVALPLVAVVKLDADPFVVGLLTAAVWVPWTVIGLPVGVWVGRLPRRAVMLGSNLVSLAAFASVPLVDWLGVLTTTHLLLTGLITGTAAVFFSTAFQVYLPELVGQEDLVEGNAKLQGGAAAAQVAGPGVAGLIAQWFGAVLGMLADAITFLASTITLLMMRNRREASPQPARTRTSLRGDVVEGLRFIARDPYLRALTAFGATANFGLAGYQSILVPFLIRDVGVQPGTVGGLAATGALGGILGAVAATRVARRFGAARGALISQLLAAPCGLLLPMTTDGAPLVLFVFGSVVLVTGATVCNVIFGSFRQKYTPPELLSRVVATSMFVNYSTIPLGALLGGLLGSAIGLRPTMWIMTGLLVLAGAMVLASPLRRNRDLPGRQAAA</sequence>
<dbReference type="PANTHER" id="PTHR23513">
    <property type="entry name" value="INTEGRAL MEMBRANE EFFLUX PROTEIN-RELATED"/>
    <property type="match status" value="1"/>
</dbReference>
<feature type="transmembrane region" description="Helical" evidence="8">
    <location>
        <begin position="191"/>
        <end position="214"/>
    </location>
</feature>
<dbReference type="Proteomes" id="UP001595975">
    <property type="component" value="Unassembled WGS sequence"/>
</dbReference>
<proteinExistence type="predicted"/>
<keyword evidence="11" id="KW-1185">Reference proteome</keyword>
<comment type="caution">
    <text evidence="10">The sequence shown here is derived from an EMBL/GenBank/DDBJ whole genome shotgun (WGS) entry which is preliminary data.</text>
</comment>
<feature type="transmembrane region" description="Helical" evidence="8">
    <location>
        <begin position="408"/>
        <end position="427"/>
    </location>
</feature>
<feature type="domain" description="Major facilitator superfamily (MFS) profile" evidence="9">
    <location>
        <begin position="246"/>
        <end position="440"/>
    </location>
</feature>
<evidence type="ECO:0000259" key="9">
    <source>
        <dbReference type="PROSITE" id="PS50850"/>
    </source>
</evidence>
<name>A0ABW0XBA8_9ACTN</name>
<dbReference type="Pfam" id="PF05977">
    <property type="entry name" value="MFS_3"/>
    <property type="match status" value="1"/>
</dbReference>
<evidence type="ECO:0000313" key="11">
    <source>
        <dbReference type="Proteomes" id="UP001595975"/>
    </source>
</evidence>
<keyword evidence="2" id="KW-0813">Transport</keyword>